<dbReference type="InterPro" id="IPR045864">
    <property type="entry name" value="aa-tRNA-synth_II/BPL/LPL"/>
</dbReference>
<dbReference type="Proteomes" id="UP000501451">
    <property type="component" value="Chromosome"/>
</dbReference>
<dbReference type="Pfam" id="PF13393">
    <property type="entry name" value="tRNA-synt_His"/>
    <property type="match status" value="1"/>
</dbReference>
<keyword evidence="3" id="KW-1185">Reference proteome</keyword>
<evidence type="ECO:0000313" key="3">
    <source>
        <dbReference type="Proteomes" id="UP000501451"/>
    </source>
</evidence>
<dbReference type="RefSeq" id="WP_166162540.1">
    <property type="nucleotide sequence ID" value="NZ_CP049740.1"/>
</dbReference>
<dbReference type="InterPro" id="IPR041715">
    <property type="entry name" value="HisRS-like_core"/>
</dbReference>
<dbReference type="SUPFAM" id="SSF55681">
    <property type="entry name" value="Class II aaRS and biotin synthetases"/>
    <property type="match status" value="1"/>
</dbReference>
<sequence length="267" mass="31540">MTNQTILKQYQLVNDYMNRLDQNGYRLIDLNMIEPFHLKDKHFQPSSILFERNEQMFAIRSDWTRTLLNYNENFLLEERLFGYFGPVIRDYQSFNQAGVELYDASQAEIIASLMLHLSFVADNTRKPMHSMVVNNDFLLDLYLEKYKLDDSIKQLIYEKNLSELRKELGKDHRIYQLMAVPVSQQYQLVEEEFGHHQEMQFIKAVKETVKDYKLKVILDLSFRSPQTYYNGFYFQVFLNYVNPLLSGGKYNNNAFGIALNLSDGGLL</sequence>
<protein>
    <recommendedName>
        <fullName evidence="1">Class II Histidinyl-tRNA synthetase (HisRS)-like catalytic core domain-containing protein</fullName>
    </recommendedName>
</protein>
<name>A0A6G7KAN7_9LACT</name>
<feature type="domain" description="Class II Histidinyl-tRNA synthetase (HisRS)-like catalytic core" evidence="1">
    <location>
        <begin position="10"/>
        <end position="252"/>
    </location>
</feature>
<accession>A0A6G7KAN7</accession>
<dbReference type="EMBL" id="CP049740">
    <property type="protein sequence ID" value="QII82334.1"/>
    <property type="molecule type" value="Genomic_DNA"/>
</dbReference>
<reference evidence="2 3" key="1">
    <citation type="journal article" date="2017" name="Int. J. Syst. Evol. Microbiol.">
        <title>Jeotgalibaca porci sp. nov. and Jeotgalibaca arthritidis sp. nov., isolated from pigs, and emended description of the genus Jeotgalibaca.</title>
        <authorList>
            <person name="Zamora L."/>
            <person name="Perez-Sancho M."/>
            <person name="Dominguez L."/>
            <person name="Fernandez-Garayzabal J.F."/>
            <person name="Vela A.I."/>
        </authorList>
    </citation>
    <scope>NUCLEOTIDE SEQUENCE [LARGE SCALE GENOMIC DNA]</scope>
    <source>
        <strain evidence="2 3">CECT 9157</strain>
    </source>
</reference>
<evidence type="ECO:0000259" key="1">
    <source>
        <dbReference type="Pfam" id="PF13393"/>
    </source>
</evidence>
<organism evidence="2 3">
    <name type="scientific">Jeotgalibaca arthritidis</name>
    <dbReference type="NCBI Taxonomy" id="1868794"/>
    <lineage>
        <taxon>Bacteria</taxon>
        <taxon>Bacillati</taxon>
        <taxon>Bacillota</taxon>
        <taxon>Bacilli</taxon>
        <taxon>Lactobacillales</taxon>
        <taxon>Carnobacteriaceae</taxon>
        <taxon>Jeotgalibaca</taxon>
    </lineage>
</organism>
<dbReference type="GO" id="GO:0140096">
    <property type="term" value="F:catalytic activity, acting on a protein"/>
    <property type="evidence" value="ECO:0007669"/>
    <property type="project" value="UniProtKB-ARBA"/>
</dbReference>
<gene>
    <name evidence="2" type="ORF">G7057_07735</name>
</gene>
<dbReference type="AlphaFoldDB" id="A0A6G7KAN7"/>
<dbReference type="GO" id="GO:0016740">
    <property type="term" value="F:transferase activity"/>
    <property type="evidence" value="ECO:0007669"/>
    <property type="project" value="UniProtKB-ARBA"/>
</dbReference>
<dbReference type="Gene3D" id="3.30.930.10">
    <property type="entry name" value="Bira Bifunctional Protein, Domain 2"/>
    <property type="match status" value="1"/>
</dbReference>
<evidence type="ECO:0000313" key="2">
    <source>
        <dbReference type="EMBL" id="QII82334.1"/>
    </source>
</evidence>
<dbReference type="KEGG" id="jar:G7057_07735"/>
<proteinExistence type="predicted"/>